<keyword evidence="3" id="KW-1185">Reference proteome</keyword>
<feature type="compositionally biased region" description="Polar residues" evidence="1">
    <location>
        <begin position="17"/>
        <end position="51"/>
    </location>
</feature>
<reference evidence="2" key="1">
    <citation type="submission" date="2020-03" db="EMBL/GenBank/DDBJ databases">
        <authorList>
            <person name="Weist P."/>
        </authorList>
    </citation>
    <scope>NUCLEOTIDE SEQUENCE</scope>
</reference>
<accession>A0A9N7U0E1</accession>
<dbReference type="Proteomes" id="UP001153269">
    <property type="component" value="Unassembled WGS sequence"/>
</dbReference>
<evidence type="ECO:0000256" key="1">
    <source>
        <dbReference type="SAM" id="MobiDB-lite"/>
    </source>
</evidence>
<protein>
    <submittedName>
        <fullName evidence="2">Uncharacterized protein</fullName>
    </submittedName>
</protein>
<gene>
    <name evidence="2" type="ORF">PLEPLA_LOCUS8853</name>
</gene>
<dbReference type="EMBL" id="CADEAL010000495">
    <property type="protein sequence ID" value="CAB1420973.1"/>
    <property type="molecule type" value="Genomic_DNA"/>
</dbReference>
<evidence type="ECO:0000313" key="2">
    <source>
        <dbReference type="EMBL" id="CAB1420973.1"/>
    </source>
</evidence>
<comment type="caution">
    <text evidence="2">The sequence shown here is derived from an EMBL/GenBank/DDBJ whole genome shotgun (WGS) entry which is preliminary data.</text>
</comment>
<proteinExistence type="predicted"/>
<feature type="region of interest" description="Disordered" evidence="1">
    <location>
        <begin position="15"/>
        <end position="51"/>
    </location>
</feature>
<evidence type="ECO:0000313" key="3">
    <source>
        <dbReference type="Proteomes" id="UP001153269"/>
    </source>
</evidence>
<dbReference type="AlphaFoldDB" id="A0A9N7U0E1"/>
<name>A0A9N7U0E1_PLEPL</name>
<sequence length="159" mass="17191">MLDQTYWEIGERHLQQAAGSPQQAAHSGQRCSPSSETLNLKTATGNRSGDISDSAPHFSAVHTSCIFTPRLSVSRVPSSAIEMFSGHRELRHSLSDFIKSTGHAKSTTGTMADFTGKEIVIDWISAQSVHSSGREDHWRLGGPATPHFTAMASAAQLCR</sequence>
<organism evidence="2 3">
    <name type="scientific">Pleuronectes platessa</name>
    <name type="common">European plaice</name>
    <dbReference type="NCBI Taxonomy" id="8262"/>
    <lineage>
        <taxon>Eukaryota</taxon>
        <taxon>Metazoa</taxon>
        <taxon>Chordata</taxon>
        <taxon>Craniata</taxon>
        <taxon>Vertebrata</taxon>
        <taxon>Euteleostomi</taxon>
        <taxon>Actinopterygii</taxon>
        <taxon>Neopterygii</taxon>
        <taxon>Teleostei</taxon>
        <taxon>Neoteleostei</taxon>
        <taxon>Acanthomorphata</taxon>
        <taxon>Carangaria</taxon>
        <taxon>Pleuronectiformes</taxon>
        <taxon>Pleuronectoidei</taxon>
        <taxon>Pleuronectidae</taxon>
        <taxon>Pleuronectes</taxon>
    </lineage>
</organism>